<sequence length="56" mass="6936">MNDYEELFILPIKYSVILLLYYFEMIFFKCYSGHLTFLVYFIKIYLYDSFCSITFI</sequence>
<reference evidence="1 2" key="1">
    <citation type="submission" date="2019-03" db="EMBL/GenBank/DDBJ databases">
        <title>Genomic Encyclopedia of Type Strains, Phase III (KMG-III): the genomes of soil and plant-associated and newly described type strains.</title>
        <authorList>
            <person name="Whitman W."/>
        </authorList>
    </citation>
    <scope>NUCLEOTIDE SEQUENCE [LARGE SCALE GENOMIC DNA]</scope>
    <source>
        <strain evidence="1 2">CGMCC 1.12801</strain>
    </source>
</reference>
<organism evidence="1 2">
    <name type="scientific">Sphingobacterium paludis</name>
    <dbReference type="NCBI Taxonomy" id="1476465"/>
    <lineage>
        <taxon>Bacteria</taxon>
        <taxon>Pseudomonadati</taxon>
        <taxon>Bacteroidota</taxon>
        <taxon>Sphingobacteriia</taxon>
        <taxon>Sphingobacteriales</taxon>
        <taxon>Sphingobacteriaceae</taxon>
        <taxon>Sphingobacterium</taxon>
    </lineage>
</organism>
<dbReference type="Proteomes" id="UP000294752">
    <property type="component" value="Unassembled WGS sequence"/>
</dbReference>
<evidence type="ECO:0000313" key="2">
    <source>
        <dbReference type="Proteomes" id="UP000294752"/>
    </source>
</evidence>
<dbReference type="AlphaFoldDB" id="A0A4R7CYU5"/>
<evidence type="ECO:0000313" key="1">
    <source>
        <dbReference type="EMBL" id="TDS13769.1"/>
    </source>
</evidence>
<dbReference type="EMBL" id="SNZV01000004">
    <property type="protein sequence ID" value="TDS13769.1"/>
    <property type="molecule type" value="Genomic_DNA"/>
</dbReference>
<protein>
    <submittedName>
        <fullName evidence="1">Uncharacterized protein</fullName>
    </submittedName>
</protein>
<proteinExistence type="predicted"/>
<keyword evidence="2" id="KW-1185">Reference proteome</keyword>
<gene>
    <name evidence="1" type="ORF">B0I21_10495</name>
</gene>
<name>A0A4R7CYU5_9SPHI</name>
<accession>A0A4R7CYU5</accession>
<comment type="caution">
    <text evidence="1">The sequence shown here is derived from an EMBL/GenBank/DDBJ whole genome shotgun (WGS) entry which is preliminary data.</text>
</comment>